<organism evidence="1 2">
    <name type="scientific">Hymenobacter polaris</name>
    <dbReference type="NCBI Taxonomy" id="2682546"/>
    <lineage>
        <taxon>Bacteria</taxon>
        <taxon>Pseudomonadati</taxon>
        <taxon>Bacteroidota</taxon>
        <taxon>Cytophagia</taxon>
        <taxon>Cytophagales</taxon>
        <taxon>Hymenobacteraceae</taxon>
        <taxon>Hymenobacter</taxon>
    </lineage>
</organism>
<dbReference type="InterPro" id="IPR029044">
    <property type="entry name" value="Nucleotide-diphossugar_trans"/>
</dbReference>
<accession>A0A7Y0AA89</accession>
<evidence type="ECO:0000313" key="2">
    <source>
        <dbReference type="Proteomes" id="UP000559626"/>
    </source>
</evidence>
<dbReference type="Gene3D" id="3.90.550.10">
    <property type="entry name" value="Spore Coat Polysaccharide Biosynthesis Protein SpsA, Chain A"/>
    <property type="match status" value="1"/>
</dbReference>
<reference evidence="1 2" key="1">
    <citation type="submission" date="2020-04" db="EMBL/GenBank/DDBJ databases">
        <title>Hymenobacter polaris sp. nov., isolated from Arctic soil.</title>
        <authorList>
            <person name="Dahal R.H."/>
        </authorList>
    </citation>
    <scope>NUCLEOTIDE SEQUENCE [LARGE SCALE GENOMIC DNA]</scope>
    <source>
        <strain evidence="1 2">RP-2-7</strain>
    </source>
</reference>
<keyword evidence="2" id="KW-1185">Reference proteome</keyword>
<gene>
    <name evidence="1" type="ORF">HHL22_00355</name>
</gene>
<comment type="caution">
    <text evidence="1">The sequence shown here is derived from an EMBL/GenBank/DDBJ whole genome shotgun (WGS) entry which is preliminary data.</text>
</comment>
<protein>
    <submittedName>
        <fullName evidence="1">Uncharacterized protein</fullName>
    </submittedName>
</protein>
<proteinExistence type="predicted"/>
<dbReference type="Proteomes" id="UP000559626">
    <property type="component" value="Unassembled WGS sequence"/>
</dbReference>
<dbReference type="EMBL" id="JABBGH010000001">
    <property type="protein sequence ID" value="NML63651.1"/>
    <property type="molecule type" value="Genomic_DNA"/>
</dbReference>
<dbReference type="SUPFAM" id="SSF53448">
    <property type="entry name" value="Nucleotide-diphospho-sugar transferases"/>
    <property type="match status" value="1"/>
</dbReference>
<evidence type="ECO:0000313" key="1">
    <source>
        <dbReference type="EMBL" id="NML63651.1"/>
    </source>
</evidence>
<dbReference type="RefSeq" id="WP_169528997.1">
    <property type="nucleotide sequence ID" value="NZ_JABBGH010000001.1"/>
</dbReference>
<dbReference type="AlphaFoldDB" id="A0A7Y0AA89"/>
<name>A0A7Y0AA89_9BACT</name>
<sequence length="318" mass="35736">MNSAICTLFEGNYHYGVAALINSLCKQGYKGTIYVGYRGKLPDWSANAVQNPTLYWNDSSILQVSHEVQVHFLPLDTHYHFTNYKPDFILKLWENLASEATAIFYFDPDIVVTAPWIVFENWTAYGVCLCEDIHSPKAQHHPVREEWRLFFGARGFKLNFKESIYANGGFIGLRKKNIGFLITWRAIQEAMASVIGGLDNSFLSILPDSLPFDPFSIPDQDAMNAAVEAWDGIVSFVDKAGMSFSASSSLMSHAIGTGKPWVRKPLVSMLTGTPPRRADRDYWNSANGPILSQPTGLVRRRQIAIRIAALLGRFYSRN</sequence>